<proteinExistence type="predicted"/>
<dbReference type="InterPro" id="IPR025460">
    <property type="entry name" value="DUF4280"/>
</dbReference>
<evidence type="ECO:0000313" key="1">
    <source>
        <dbReference type="EMBL" id="QFY41263.1"/>
    </source>
</evidence>
<dbReference type="OrthoDB" id="4825649at2"/>
<dbReference type="Proteomes" id="UP000325755">
    <property type="component" value="Chromosome"/>
</dbReference>
<dbReference type="AlphaFoldDB" id="A0A5Q0BBD0"/>
<reference evidence="1 2" key="1">
    <citation type="submission" date="2019-09" db="EMBL/GenBank/DDBJ databases">
        <title>Ecophysiology of the spiral-shaped methanotroph Methylospira mobilis as revealed by the complete genome sequence.</title>
        <authorList>
            <person name="Oshkin I.Y."/>
            <person name="Dedysh S.N."/>
            <person name="Miroshnikov K."/>
            <person name="Danilova O.V."/>
            <person name="Hakobyan A."/>
            <person name="Liesack W."/>
        </authorList>
    </citation>
    <scope>NUCLEOTIDE SEQUENCE [LARGE SCALE GENOMIC DNA]</scope>
    <source>
        <strain evidence="1 2">Shm1</strain>
    </source>
</reference>
<protein>
    <submittedName>
        <fullName evidence="1">DUF4280 domain-containing protein</fullName>
    </submittedName>
</protein>
<dbReference type="RefSeq" id="WP_153247240.1">
    <property type="nucleotide sequence ID" value="NZ_CP044205.1"/>
</dbReference>
<sequence length="128" mass="12947">MSFLVTGNAVLKCTFGAASAIYMVAPTNKVQVDAYAANITNQTTLLNIPSFGLCRSPANPVVAAATAAALGVLTPMPCVPATVAPWTPGVSTVLIGNLAALDNKSKLTCCWGGCISIKSAGQSKVSFA</sequence>
<accession>A0A5Q0BBD0</accession>
<evidence type="ECO:0000313" key="2">
    <source>
        <dbReference type="Proteomes" id="UP000325755"/>
    </source>
</evidence>
<name>A0A5Q0BBD0_9GAMM</name>
<organism evidence="1 2">
    <name type="scientific">Candidatus Methylospira mobilis</name>
    <dbReference type="NCBI Taxonomy" id="1808979"/>
    <lineage>
        <taxon>Bacteria</taxon>
        <taxon>Pseudomonadati</taxon>
        <taxon>Pseudomonadota</taxon>
        <taxon>Gammaproteobacteria</taxon>
        <taxon>Methylococcales</taxon>
        <taxon>Methylococcaceae</taxon>
        <taxon>Candidatus Methylospira</taxon>
    </lineage>
</organism>
<keyword evidence="2" id="KW-1185">Reference proteome</keyword>
<dbReference type="EMBL" id="CP044205">
    <property type="protein sequence ID" value="QFY41263.1"/>
    <property type="molecule type" value="Genomic_DNA"/>
</dbReference>
<dbReference type="Pfam" id="PF14107">
    <property type="entry name" value="DUF4280"/>
    <property type="match status" value="1"/>
</dbReference>
<dbReference type="InParanoid" id="A0A5Q0BBD0"/>
<gene>
    <name evidence="1" type="ORF">F6R98_00410</name>
</gene>
<dbReference type="KEGG" id="mmob:F6R98_00410"/>